<keyword evidence="5" id="KW-1185">Reference proteome</keyword>
<dbReference type="SUPFAM" id="SSF52980">
    <property type="entry name" value="Restriction endonuclease-like"/>
    <property type="match status" value="2"/>
</dbReference>
<dbReference type="PANTHER" id="PTHR34039">
    <property type="entry name" value="UPF0102 PROTEIN YRAN"/>
    <property type="match status" value="1"/>
</dbReference>
<accession>A0A2G4EWW2</accession>
<dbReference type="InterPro" id="IPR011335">
    <property type="entry name" value="Restrct_endonuc-II-like"/>
</dbReference>
<name>A0A2G4EWW2_9CYAN</name>
<sequence>MSGDSSELNFTRKRDRLVVSNDSNSPPSPNSRDIGTFGENLVAEWLQQQGWEILHRQWHCRWGEIDIIALGTDEECEIKETHQDSQFPIPHSQCPMPNAPFPTLAFVEVKTRRRGNWDADGMLAVTVAKQAKLWQTAEIFLSNHPDLANHSCRFDVALVRCEPIGRKNHKILPSTAANSQVSLTSSNRFTLQQYIRSAFSN</sequence>
<gene>
    <name evidence="4" type="ORF">CP500_018420</name>
</gene>
<dbReference type="Pfam" id="PF02021">
    <property type="entry name" value="UPF0102"/>
    <property type="match status" value="1"/>
</dbReference>
<dbReference type="EMBL" id="NXIB02000132">
    <property type="protein sequence ID" value="PHX54011.1"/>
    <property type="molecule type" value="Genomic_DNA"/>
</dbReference>
<dbReference type="Gene3D" id="3.40.1350.10">
    <property type="match status" value="1"/>
</dbReference>
<dbReference type="InterPro" id="IPR003509">
    <property type="entry name" value="UPF0102_YraN-like"/>
</dbReference>
<feature type="region of interest" description="Disordered" evidence="3">
    <location>
        <begin position="1"/>
        <end position="34"/>
    </location>
</feature>
<proteinExistence type="inferred from homology"/>
<dbReference type="PANTHER" id="PTHR34039:SF1">
    <property type="entry name" value="UPF0102 PROTEIN YRAN"/>
    <property type="match status" value="1"/>
</dbReference>
<reference evidence="4" key="1">
    <citation type="submission" date="2017-10" db="EMBL/GenBank/DDBJ databases">
        <title>Draft genome sequence of the planktic cyanobacteria Tychonema bourrellyi isolated from alpine lentic freshwater.</title>
        <authorList>
            <person name="Tett A."/>
            <person name="Armanini F."/>
            <person name="Asnicar F."/>
            <person name="Boscaini A."/>
            <person name="Pasolli E."/>
            <person name="Zolfo M."/>
            <person name="Donati C."/>
            <person name="Salmaso N."/>
            <person name="Segata N."/>
        </authorList>
    </citation>
    <scope>NUCLEOTIDE SEQUENCE</scope>
    <source>
        <strain evidence="4">FEM_GT703</strain>
    </source>
</reference>
<protein>
    <recommendedName>
        <fullName evidence="2">UPF0102 protein CP500_018420</fullName>
    </recommendedName>
</protein>
<dbReference type="HAMAP" id="MF_00048">
    <property type="entry name" value="UPF0102"/>
    <property type="match status" value="1"/>
</dbReference>
<evidence type="ECO:0000313" key="4">
    <source>
        <dbReference type="EMBL" id="PHX54011.1"/>
    </source>
</evidence>
<comment type="caution">
    <text evidence="4">The sequence shown here is derived from an EMBL/GenBank/DDBJ whole genome shotgun (WGS) entry which is preliminary data.</text>
</comment>
<dbReference type="Proteomes" id="UP000226442">
    <property type="component" value="Unassembled WGS sequence"/>
</dbReference>
<organism evidence="4 5">
    <name type="scientific">Tychonema bourrellyi FEM_GT703</name>
    <dbReference type="NCBI Taxonomy" id="2040638"/>
    <lineage>
        <taxon>Bacteria</taxon>
        <taxon>Bacillati</taxon>
        <taxon>Cyanobacteriota</taxon>
        <taxon>Cyanophyceae</taxon>
        <taxon>Oscillatoriophycideae</taxon>
        <taxon>Oscillatoriales</taxon>
        <taxon>Microcoleaceae</taxon>
        <taxon>Tychonema</taxon>
    </lineage>
</organism>
<comment type="similarity">
    <text evidence="1 2">Belongs to the UPF0102 family.</text>
</comment>
<evidence type="ECO:0000256" key="3">
    <source>
        <dbReference type="SAM" id="MobiDB-lite"/>
    </source>
</evidence>
<dbReference type="OrthoDB" id="9802516at2"/>
<dbReference type="GO" id="GO:0003676">
    <property type="term" value="F:nucleic acid binding"/>
    <property type="evidence" value="ECO:0007669"/>
    <property type="project" value="InterPro"/>
</dbReference>
<evidence type="ECO:0000256" key="1">
    <source>
        <dbReference type="ARBA" id="ARBA00006738"/>
    </source>
</evidence>
<evidence type="ECO:0000313" key="5">
    <source>
        <dbReference type="Proteomes" id="UP000226442"/>
    </source>
</evidence>
<evidence type="ECO:0000256" key="2">
    <source>
        <dbReference type="HAMAP-Rule" id="MF_00048"/>
    </source>
</evidence>
<dbReference type="RefSeq" id="WP_096830919.1">
    <property type="nucleotide sequence ID" value="NZ_NXIB02000132.1"/>
</dbReference>
<dbReference type="InterPro" id="IPR011856">
    <property type="entry name" value="tRNA_endonuc-like_dom_sf"/>
</dbReference>
<dbReference type="AlphaFoldDB" id="A0A2G4EWW2"/>